<dbReference type="PANTHER" id="PTHR46017:SF2">
    <property type="entry name" value="MANNOSYLGLYCERATE HYDROLASE"/>
    <property type="match status" value="1"/>
</dbReference>
<dbReference type="SUPFAM" id="SSF88688">
    <property type="entry name" value="Families 57/38 glycoside transferase middle domain"/>
    <property type="match status" value="1"/>
</dbReference>
<dbReference type="SMART" id="SM00872">
    <property type="entry name" value="Alpha-mann_mid"/>
    <property type="match status" value="1"/>
</dbReference>
<dbReference type="InterPro" id="IPR013780">
    <property type="entry name" value="Glyco_hydro_b"/>
</dbReference>
<dbReference type="PANTHER" id="PTHR46017">
    <property type="entry name" value="ALPHA-MANNOSIDASE 2C1"/>
    <property type="match status" value="1"/>
</dbReference>
<dbReference type="Pfam" id="PF09261">
    <property type="entry name" value="Alpha-mann_mid"/>
    <property type="match status" value="1"/>
</dbReference>
<dbReference type="InterPro" id="IPR027291">
    <property type="entry name" value="Glyco_hydro_38_N_sf"/>
</dbReference>
<dbReference type="Gene3D" id="1.20.1270.50">
    <property type="entry name" value="Glycoside hydrolase family 38, central domain"/>
    <property type="match status" value="1"/>
</dbReference>
<keyword evidence="2" id="KW-0479">Metal-binding</keyword>
<dbReference type="InterPro" id="IPR011330">
    <property type="entry name" value="Glyco_hydro/deAcase_b/a-brl"/>
</dbReference>
<evidence type="ECO:0000256" key="4">
    <source>
        <dbReference type="ARBA" id="ARBA00023295"/>
    </source>
</evidence>
<reference evidence="6" key="1">
    <citation type="submission" date="2023-04" db="EMBL/GenBank/DDBJ databases">
        <title>Comparative genomic analysis of Cohnella hashimotonis sp. nov., isolated from the International Space Station.</title>
        <authorList>
            <person name="Venkateswaran K."/>
            <person name="Simpson A."/>
        </authorList>
    </citation>
    <scope>NUCLEOTIDE SEQUENCE</scope>
    <source>
        <strain evidence="6">F6_2S_P_1</strain>
    </source>
</reference>
<dbReference type="Pfam" id="PF07748">
    <property type="entry name" value="Glyco_hydro_38C"/>
    <property type="match status" value="1"/>
</dbReference>
<dbReference type="Pfam" id="PF17677">
    <property type="entry name" value="Glyco_hydro38C2"/>
    <property type="match status" value="1"/>
</dbReference>
<dbReference type="Gene3D" id="2.60.40.1180">
    <property type="entry name" value="Golgi alpha-mannosidase II"/>
    <property type="match status" value="1"/>
</dbReference>
<evidence type="ECO:0000256" key="1">
    <source>
        <dbReference type="ARBA" id="ARBA00009792"/>
    </source>
</evidence>
<dbReference type="Proteomes" id="UP001161691">
    <property type="component" value="Unassembled WGS sequence"/>
</dbReference>
<dbReference type="InterPro" id="IPR011013">
    <property type="entry name" value="Gal_mutarotase_sf_dom"/>
</dbReference>
<dbReference type="Pfam" id="PF01074">
    <property type="entry name" value="Glyco_hydro_38N"/>
    <property type="match status" value="1"/>
</dbReference>
<keyword evidence="3 6" id="KW-0378">Hydrolase</keyword>
<protein>
    <submittedName>
        <fullName evidence="6">Glycoside hydrolase family 38 C-terminal domain-containing protein</fullName>
    </submittedName>
</protein>
<dbReference type="EMBL" id="JAGRPV010000001">
    <property type="protein sequence ID" value="MDI4648006.1"/>
    <property type="molecule type" value="Genomic_DNA"/>
</dbReference>
<dbReference type="InterPro" id="IPR011682">
    <property type="entry name" value="Glyco_hydro_38_C"/>
</dbReference>
<dbReference type="RefSeq" id="WP_282910744.1">
    <property type="nucleotide sequence ID" value="NZ_JAGRPV010000001.1"/>
</dbReference>
<evidence type="ECO:0000259" key="5">
    <source>
        <dbReference type="SMART" id="SM00872"/>
    </source>
</evidence>
<feature type="domain" description="Glycoside hydrolase family 38 central" evidence="5">
    <location>
        <begin position="305"/>
        <end position="378"/>
    </location>
</feature>
<gene>
    <name evidence="6" type="ORF">KB449_23850</name>
</gene>
<dbReference type="InterPro" id="IPR000602">
    <property type="entry name" value="Glyco_hydro_38_N"/>
</dbReference>
<comment type="similarity">
    <text evidence="1">Belongs to the glycosyl hydrolase 38 family.</text>
</comment>
<dbReference type="Gene3D" id="3.20.110.10">
    <property type="entry name" value="Glycoside hydrolase 38, N terminal domain"/>
    <property type="match status" value="1"/>
</dbReference>
<dbReference type="InterPro" id="IPR015341">
    <property type="entry name" value="Glyco_hydro_38_cen"/>
</dbReference>
<dbReference type="InterPro" id="IPR041147">
    <property type="entry name" value="GH38_C"/>
</dbReference>
<organism evidence="6 7">
    <name type="scientific">Cohnella hashimotonis</name>
    <dbReference type="NCBI Taxonomy" id="2826895"/>
    <lineage>
        <taxon>Bacteria</taxon>
        <taxon>Bacillati</taxon>
        <taxon>Bacillota</taxon>
        <taxon>Bacilli</taxon>
        <taxon>Bacillales</taxon>
        <taxon>Paenibacillaceae</taxon>
        <taxon>Cohnella</taxon>
    </lineage>
</organism>
<dbReference type="GO" id="GO:0016787">
    <property type="term" value="F:hydrolase activity"/>
    <property type="evidence" value="ECO:0007669"/>
    <property type="project" value="UniProtKB-KW"/>
</dbReference>
<dbReference type="SUPFAM" id="SSF88713">
    <property type="entry name" value="Glycoside hydrolase/deacetylase"/>
    <property type="match status" value="1"/>
</dbReference>
<evidence type="ECO:0000256" key="3">
    <source>
        <dbReference type="ARBA" id="ARBA00022801"/>
    </source>
</evidence>
<dbReference type="Gene3D" id="2.70.98.30">
    <property type="entry name" value="Golgi alpha-mannosidase II, domain 4"/>
    <property type="match status" value="1"/>
</dbReference>
<keyword evidence="7" id="KW-1185">Reference proteome</keyword>
<proteinExistence type="inferred from homology"/>
<dbReference type="SUPFAM" id="SSF74650">
    <property type="entry name" value="Galactose mutarotase-like"/>
    <property type="match status" value="1"/>
</dbReference>
<sequence length="924" mass="104883">MTLQQQSKQLGKVFVVSHTHWDREWYQDYQSFRTRLVYMMDELLERLREDASYRHFMLDGQTIMIEDYLQIRPERKEELLKHLREGRLTAGPWYVMPDEFLVSGESLVRNLLTGFRQSRQMGFEPMKSGYVNDIFGHNSQMPQIFQGFGIDNAVLFRGFYGNADPAELWWEGADGSRLLGLKLDEDRSYSDFYFFLRWPFVDRGFQYEEEELIERAEAMLDYKAKRATTDIALSLDGCDHIEIEPNLGWMLGRLNERTPGVAWAHSTIEDYVAALRARIGELEVFKGEQRMPGYNGVNNMVLANVLSSRVHLKQHNQHCENLLTGWAEPWSSFASREGRPYPKAFLDQAWKHLLENHPHDSICGCSITPVHEDMLYRFAQSRSLGEGMLTEAFNYVSGHIAESALEGRHAVVLFNSSQRPVDGVVQVELELPLNSAVPAISPQIGGTNFRLLDSKGEAVPFQVVGVKKQSMRRWRPYRDIPRGEQVDRITVALKGDIPAFGYTTYTVDMQASELPGKGEYAFRRAAEPVRYVGSQQTAPNVWENGKLRLEVAANGTLSLRDLETGYETEGLLALEDQADIGDGWQYIAPVGNETVSSTVGHASVSIVHDGPLETCLRLALQLEVPEEIASDRTKRSDKRIGLPVTTYITLRKDDTVIRCRTVVDNGVRDHRLKLLFPTRVDSDRYYTGTPFDLVERSVQLPDYSRHIEKDSGIVPSNGLLAIRSERHGFAIYSKGLYEAQLRNDRTRTAALTLYRSTRDEVMSDGGDGGQLLGRLEFEYAFRPFNPADTSWGDLLADQQQFSLGIRAVNRKPGPVAFETLHRRDSNLPARHAYLNLTGSDLIVSACKRAEDDADAWIIRLWNSANNESSGSIQPADPVIKAERTNLDEQTVGTIQVEQGNMLRITAKPKEIVTLKLWFGLNRER</sequence>
<evidence type="ECO:0000256" key="2">
    <source>
        <dbReference type="ARBA" id="ARBA00022723"/>
    </source>
</evidence>
<accession>A0ABT6TMD4</accession>
<name>A0ABT6TMD4_9BACL</name>
<dbReference type="InterPro" id="IPR037094">
    <property type="entry name" value="Glyco_hydro_38_cen_sf"/>
</dbReference>
<keyword evidence="4" id="KW-0326">Glycosidase</keyword>
<comment type="caution">
    <text evidence="6">The sequence shown here is derived from an EMBL/GenBank/DDBJ whole genome shotgun (WGS) entry which is preliminary data.</text>
</comment>
<evidence type="ECO:0000313" key="6">
    <source>
        <dbReference type="EMBL" id="MDI4648006.1"/>
    </source>
</evidence>
<evidence type="ECO:0000313" key="7">
    <source>
        <dbReference type="Proteomes" id="UP001161691"/>
    </source>
</evidence>
<dbReference type="InterPro" id="IPR028995">
    <property type="entry name" value="Glyco_hydro_57/38_cen_sf"/>
</dbReference>